<reference evidence="1" key="1">
    <citation type="journal article" date="2015" name="Nature">
        <title>Complex archaea that bridge the gap between prokaryotes and eukaryotes.</title>
        <authorList>
            <person name="Spang A."/>
            <person name="Saw J.H."/>
            <person name="Jorgensen S.L."/>
            <person name="Zaremba-Niedzwiedzka K."/>
            <person name="Martijn J."/>
            <person name="Lind A.E."/>
            <person name="van Eijk R."/>
            <person name="Schleper C."/>
            <person name="Guy L."/>
            <person name="Ettema T.J."/>
        </authorList>
    </citation>
    <scope>NUCLEOTIDE SEQUENCE</scope>
</reference>
<dbReference type="EMBL" id="LAZR01048434">
    <property type="protein sequence ID" value="KKK91935.1"/>
    <property type="molecule type" value="Genomic_DNA"/>
</dbReference>
<organism evidence="1">
    <name type="scientific">marine sediment metagenome</name>
    <dbReference type="NCBI Taxonomy" id="412755"/>
    <lineage>
        <taxon>unclassified sequences</taxon>
        <taxon>metagenomes</taxon>
        <taxon>ecological metagenomes</taxon>
    </lineage>
</organism>
<feature type="non-terminal residue" evidence="1">
    <location>
        <position position="57"/>
    </location>
</feature>
<sequence length="57" mass="6366">MSRGDDLRIDSDELPKVLEAISSGTPAMVRSGIFNPSFYVSIIRDAERMKAYYDSPP</sequence>
<comment type="caution">
    <text evidence="1">The sequence shown here is derived from an EMBL/GenBank/DDBJ whole genome shotgun (WGS) entry which is preliminary data.</text>
</comment>
<protein>
    <submittedName>
        <fullName evidence="1">Uncharacterized protein</fullName>
    </submittedName>
</protein>
<dbReference type="AlphaFoldDB" id="A0A0F9A1I9"/>
<accession>A0A0F9A1I9</accession>
<name>A0A0F9A1I9_9ZZZZ</name>
<gene>
    <name evidence="1" type="ORF">LCGC14_2707970</name>
</gene>
<proteinExistence type="predicted"/>
<evidence type="ECO:0000313" key="1">
    <source>
        <dbReference type="EMBL" id="KKK91935.1"/>
    </source>
</evidence>